<proteinExistence type="predicted"/>
<dbReference type="PANTHER" id="PTHR30136">
    <property type="entry name" value="HELIX-TURN-HELIX TRANSCRIPTIONAL REGULATOR, ICLR FAMILY"/>
    <property type="match status" value="1"/>
</dbReference>
<dbReference type="GO" id="GO:0003677">
    <property type="term" value="F:DNA binding"/>
    <property type="evidence" value="ECO:0007669"/>
    <property type="project" value="UniProtKB-KW"/>
</dbReference>
<accession>A0A4Q8LAI2</accession>
<dbReference type="InterPro" id="IPR012794">
    <property type="entry name" value="PcaR_PcaU"/>
</dbReference>
<dbReference type="AlphaFoldDB" id="A0A4Q8LAI2"/>
<dbReference type="RefSeq" id="WP_130551289.1">
    <property type="nucleotide sequence ID" value="NZ_SHMC01000003.1"/>
</dbReference>
<dbReference type="EMBL" id="SHMC01000003">
    <property type="protein sequence ID" value="TAA25667.1"/>
    <property type="molecule type" value="Genomic_DNA"/>
</dbReference>
<keyword evidence="1" id="KW-0805">Transcription regulation</keyword>
<dbReference type="InterPro" id="IPR005471">
    <property type="entry name" value="Tscrpt_reg_IclR_N"/>
</dbReference>
<dbReference type="PROSITE" id="PS51077">
    <property type="entry name" value="HTH_ICLR"/>
    <property type="match status" value="1"/>
</dbReference>
<dbReference type="PANTHER" id="PTHR30136:SF34">
    <property type="entry name" value="TRANSCRIPTIONAL REGULATOR"/>
    <property type="match status" value="1"/>
</dbReference>
<keyword evidence="3" id="KW-0804">Transcription</keyword>
<evidence type="ECO:0000313" key="7">
    <source>
        <dbReference type="Proteomes" id="UP000292627"/>
    </source>
</evidence>
<keyword evidence="2" id="KW-0238">DNA-binding</keyword>
<dbReference type="NCBIfam" id="TIGR02431">
    <property type="entry name" value="pcaR_pcaU"/>
    <property type="match status" value="1"/>
</dbReference>
<evidence type="ECO:0000259" key="4">
    <source>
        <dbReference type="PROSITE" id="PS51077"/>
    </source>
</evidence>
<dbReference type="PROSITE" id="PS51078">
    <property type="entry name" value="ICLR_ED"/>
    <property type="match status" value="1"/>
</dbReference>
<evidence type="ECO:0000313" key="6">
    <source>
        <dbReference type="EMBL" id="TAA25667.1"/>
    </source>
</evidence>
<evidence type="ECO:0000259" key="5">
    <source>
        <dbReference type="PROSITE" id="PS51078"/>
    </source>
</evidence>
<dbReference type="GO" id="GO:0046278">
    <property type="term" value="P:3,4-dihydroxybenzoate metabolic process"/>
    <property type="evidence" value="ECO:0007669"/>
    <property type="project" value="InterPro"/>
</dbReference>
<dbReference type="GO" id="GO:0045892">
    <property type="term" value="P:negative regulation of DNA-templated transcription"/>
    <property type="evidence" value="ECO:0007669"/>
    <property type="project" value="TreeGrafter"/>
</dbReference>
<dbReference type="Gene3D" id="3.30.450.40">
    <property type="match status" value="1"/>
</dbReference>
<dbReference type="InterPro" id="IPR036390">
    <property type="entry name" value="WH_DNA-bd_sf"/>
</dbReference>
<sequence length="286" mass="30664">MTDAPKPRARRKPAPASAAAERGLAREIMRQIDAAQGDPDFMTSLARGMAVLSVFAQHAREVTMSQISTETGIPRAAVRRALYTLAKLGYVGEHGRGYVLLPRVLGIGGAYVASAPLAVAAQPVLDALRDAVHESCSLGVLDGDDVLYVARAETVRIMSIGLRSGSRLPAYCTSMGRILLASLPQDTLEGYLERNPLRPRTERTITHQAELLEVLAKVRREELSLTDQELEIGLRSIAVPVRNRAGAVIAALNIGTQAGRVSLQTMHAQLLPPLRQAAARLGAVLS</sequence>
<dbReference type="GO" id="GO:0003700">
    <property type="term" value="F:DNA-binding transcription factor activity"/>
    <property type="evidence" value="ECO:0007669"/>
    <property type="project" value="TreeGrafter"/>
</dbReference>
<dbReference type="Gene3D" id="1.10.10.10">
    <property type="entry name" value="Winged helix-like DNA-binding domain superfamily/Winged helix DNA-binding domain"/>
    <property type="match status" value="1"/>
</dbReference>
<feature type="domain" description="HTH iclR-type" evidence="4">
    <location>
        <begin position="42"/>
        <end position="102"/>
    </location>
</feature>
<evidence type="ECO:0000256" key="2">
    <source>
        <dbReference type="ARBA" id="ARBA00023125"/>
    </source>
</evidence>
<comment type="caution">
    <text evidence="6">The sequence shown here is derived from an EMBL/GenBank/DDBJ whole genome shotgun (WGS) entry which is preliminary data.</text>
</comment>
<dbReference type="InterPro" id="IPR014757">
    <property type="entry name" value="Tscrpt_reg_IclR_C"/>
</dbReference>
<dbReference type="Pfam" id="PF01614">
    <property type="entry name" value="IclR_C"/>
    <property type="match status" value="1"/>
</dbReference>
<dbReference type="SUPFAM" id="SSF46785">
    <property type="entry name" value="Winged helix' DNA-binding domain"/>
    <property type="match status" value="1"/>
</dbReference>
<dbReference type="Pfam" id="PF09339">
    <property type="entry name" value="HTH_IclR"/>
    <property type="match status" value="1"/>
</dbReference>
<dbReference type="OrthoDB" id="9807558at2"/>
<reference evidence="6 7" key="1">
    <citation type="submission" date="2019-02" db="EMBL/GenBank/DDBJ databases">
        <title>WGS of Pseudoxanthomonas species novum from clinical isolates.</title>
        <authorList>
            <person name="Bernier A.-M."/>
            <person name="Bernard K."/>
            <person name="Vachon A."/>
        </authorList>
    </citation>
    <scope>NUCLEOTIDE SEQUENCE [LARGE SCALE GENOMIC DNA]</scope>
    <source>
        <strain evidence="6 7">NML171200</strain>
    </source>
</reference>
<evidence type="ECO:0000256" key="1">
    <source>
        <dbReference type="ARBA" id="ARBA00023015"/>
    </source>
</evidence>
<dbReference type="SUPFAM" id="SSF55781">
    <property type="entry name" value="GAF domain-like"/>
    <property type="match status" value="1"/>
</dbReference>
<dbReference type="Proteomes" id="UP000292627">
    <property type="component" value="Unassembled WGS sequence"/>
</dbReference>
<dbReference type="SMART" id="SM00346">
    <property type="entry name" value="HTH_ICLR"/>
    <property type="match status" value="1"/>
</dbReference>
<dbReference type="GO" id="GO:0045893">
    <property type="term" value="P:positive regulation of DNA-templated transcription"/>
    <property type="evidence" value="ECO:0007669"/>
    <property type="project" value="InterPro"/>
</dbReference>
<protein>
    <submittedName>
        <fullName evidence="6">IclR family transcriptional regulator</fullName>
    </submittedName>
</protein>
<dbReference type="InterPro" id="IPR036388">
    <property type="entry name" value="WH-like_DNA-bd_sf"/>
</dbReference>
<dbReference type="InterPro" id="IPR050707">
    <property type="entry name" value="HTH_MetabolicPath_Reg"/>
</dbReference>
<feature type="domain" description="IclR-ED" evidence="5">
    <location>
        <begin position="103"/>
        <end position="286"/>
    </location>
</feature>
<evidence type="ECO:0000256" key="3">
    <source>
        <dbReference type="ARBA" id="ARBA00023163"/>
    </source>
</evidence>
<dbReference type="InterPro" id="IPR029016">
    <property type="entry name" value="GAF-like_dom_sf"/>
</dbReference>
<name>A0A4Q8LAI2_9GAMM</name>
<gene>
    <name evidence="6" type="ORF">EA660_09480</name>
</gene>
<organism evidence="6 7">
    <name type="scientific">Pseudoxanthomonas winnipegensis</name>
    <dbReference type="NCBI Taxonomy" id="2480810"/>
    <lineage>
        <taxon>Bacteria</taxon>
        <taxon>Pseudomonadati</taxon>
        <taxon>Pseudomonadota</taxon>
        <taxon>Gammaproteobacteria</taxon>
        <taxon>Lysobacterales</taxon>
        <taxon>Lysobacteraceae</taxon>
        <taxon>Pseudoxanthomonas</taxon>
    </lineage>
</organism>